<name>A0A0S2TI89_9GAMM</name>
<dbReference type="HAMAP" id="MF_01677">
    <property type="entry name" value="Salvage_MtnB"/>
    <property type="match status" value="1"/>
</dbReference>
<dbReference type="GO" id="GO:0005737">
    <property type="term" value="C:cytoplasm"/>
    <property type="evidence" value="ECO:0007669"/>
    <property type="project" value="UniProtKB-UniRule"/>
</dbReference>
<accession>A0A0S2TI89</accession>
<dbReference type="InterPro" id="IPR036409">
    <property type="entry name" value="Aldolase_II/adducin_N_sf"/>
</dbReference>
<comment type="function">
    <text evidence="6">Catalyzes the dehydration of methylthioribulose-1-phosphate (MTRu-1-P) into 2,3-diketo-5-methylthiopentyl-1-phosphate (DK-MTP-1-P).</text>
</comment>
<keyword evidence="3 6" id="KW-0862">Zinc</keyword>
<dbReference type="GO" id="GO:0005996">
    <property type="term" value="P:monosaccharide metabolic process"/>
    <property type="evidence" value="ECO:0007669"/>
    <property type="project" value="UniProtKB-ARBA"/>
</dbReference>
<evidence type="ECO:0000256" key="6">
    <source>
        <dbReference type="HAMAP-Rule" id="MF_01677"/>
    </source>
</evidence>
<protein>
    <recommendedName>
        <fullName evidence="6">Methylthioribulose-1-phosphate dehydratase</fullName>
        <shortName evidence="6">MTRu-1-P dehydratase</shortName>
        <ecNumber evidence="6">4.2.1.109</ecNumber>
    </recommendedName>
</protein>
<dbReference type="SUPFAM" id="SSF53639">
    <property type="entry name" value="AraD/HMP-PK domain-like"/>
    <property type="match status" value="1"/>
</dbReference>
<dbReference type="Proteomes" id="UP000055136">
    <property type="component" value="Chromosome"/>
</dbReference>
<dbReference type="UniPathway" id="UPA00904">
    <property type="reaction ID" value="UER00875"/>
</dbReference>
<dbReference type="GO" id="GO:0019509">
    <property type="term" value="P:L-methionine salvage from methylthioadenosine"/>
    <property type="evidence" value="ECO:0007669"/>
    <property type="project" value="UniProtKB-UniRule"/>
</dbReference>
<dbReference type="EMBL" id="CP013099">
    <property type="protein sequence ID" value="ALP54886.1"/>
    <property type="molecule type" value="Genomic_DNA"/>
</dbReference>
<dbReference type="EC" id="4.2.1.109" evidence="6"/>
<dbReference type="Gene3D" id="3.40.225.10">
    <property type="entry name" value="Class II aldolase/adducin N-terminal domain"/>
    <property type="match status" value="1"/>
</dbReference>
<evidence type="ECO:0000256" key="3">
    <source>
        <dbReference type="ARBA" id="ARBA00022833"/>
    </source>
</evidence>
<keyword evidence="5 6" id="KW-0456">Lyase</keyword>
<evidence type="ECO:0000313" key="9">
    <source>
        <dbReference type="Proteomes" id="UP000055136"/>
    </source>
</evidence>
<evidence type="ECO:0000313" key="8">
    <source>
        <dbReference type="EMBL" id="ALP54886.1"/>
    </source>
</evidence>
<comment type="pathway">
    <text evidence="6">Amino-acid biosynthesis; L-methionine biosynthesis via salvage pathway; L-methionine from S-methyl-5-thio-alpha-D-ribose 1-phosphate: step 2/6.</text>
</comment>
<feature type="binding site" evidence="6">
    <location>
        <position position="97"/>
    </location>
    <ligand>
        <name>Zn(2+)</name>
        <dbReference type="ChEBI" id="CHEBI:29105"/>
    </ligand>
</feature>
<dbReference type="InterPro" id="IPR017714">
    <property type="entry name" value="MethylthioRu-1-P_deHdtase_MtnB"/>
</dbReference>
<comment type="similarity">
    <text evidence="6">Belongs to the aldolase class II family. MtnB subfamily.</text>
</comment>
<evidence type="ECO:0000256" key="5">
    <source>
        <dbReference type="ARBA" id="ARBA00023239"/>
    </source>
</evidence>
<evidence type="ECO:0000256" key="1">
    <source>
        <dbReference type="ARBA" id="ARBA00022605"/>
    </source>
</evidence>
<keyword evidence="2 6" id="KW-0479">Metal-binding</keyword>
<dbReference type="PANTHER" id="PTHR10640:SF7">
    <property type="entry name" value="METHYLTHIORIBULOSE-1-PHOSPHATE DEHYDRATASE"/>
    <property type="match status" value="1"/>
</dbReference>
<evidence type="ECO:0000259" key="7">
    <source>
        <dbReference type="SMART" id="SM01007"/>
    </source>
</evidence>
<keyword evidence="4 6" id="KW-0486">Methionine biosynthesis</keyword>
<dbReference type="PANTHER" id="PTHR10640">
    <property type="entry name" value="METHYLTHIORIBULOSE-1-PHOSPHATE DEHYDRATASE"/>
    <property type="match status" value="1"/>
</dbReference>
<comment type="cofactor">
    <cofactor evidence="6">
        <name>Zn(2+)</name>
        <dbReference type="ChEBI" id="CHEBI:29105"/>
    </cofactor>
    <text evidence="6">Binds 1 zinc ion per subunit.</text>
</comment>
<dbReference type="KEGG" id="tee:Tel_14245"/>
<dbReference type="AlphaFoldDB" id="A0A0S2TI89"/>
<organism evidence="8 9">
    <name type="scientific">Candidatus Tenderia electrophaga</name>
    <dbReference type="NCBI Taxonomy" id="1748243"/>
    <lineage>
        <taxon>Bacteria</taxon>
        <taxon>Pseudomonadati</taxon>
        <taxon>Pseudomonadota</taxon>
        <taxon>Gammaproteobacteria</taxon>
        <taxon>Candidatus Tenderiales</taxon>
        <taxon>Candidatus Tenderiaceae</taxon>
        <taxon>Candidatus Tenderia</taxon>
    </lineage>
</organism>
<dbReference type="SMART" id="SM01007">
    <property type="entry name" value="Aldolase_II"/>
    <property type="match status" value="1"/>
</dbReference>
<sequence length="204" mass="22419">MPTRKALSEVAHDFHGRGWMAGTAGNLSARSASRPDCFWITASGLPKGQLEPSDLILVDSESDEVMQRFKDSAKPSAEVAIHRCIYGLFPEARACFHVHTVEACLAAGRVSADADSLPLPALEMLKGLGLWDQKPQASLALFDNLLDVPQIAAQIQQRFQAQPPQIPALMIRDHGVTVWGASLQQAYNRIEIVEFLMSYLARRP</sequence>
<reference evidence="8" key="1">
    <citation type="submission" date="2015-10" db="EMBL/GenBank/DDBJ databases">
        <title>Description of Candidatus Tenderia electrophaga gen. nov, sp. nov., an Uncultivated Electroautotroph from a Biocathode Enrichment.</title>
        <authorList>
            <person name="Eddie B.J."/>
            <person name="Malanoski A.P."/>
            <person name="Wang Z."/>
            <person name="Hall R.J."/>
            <person name="Oh S.D."/>
            <person name="Heiner C."/>
            <person name="Lin B."/>
            <person name="Strycharz-Glaven S.M."/>
        </authorList>
    </citation>
    <scope>NUCLEOTIDE SEQUENCE [LARGE SCALE GENOMIC DNA]</scope>
    <source>
        <strain evidence="8">NRL1</strain>
    </source>
</reference>
<dbReference type="Pfam" id="PF00596">
    <property type="entry name" value="Aldolase_II"/>
    <property type="match status" value="1"/>
</dbReference>
<comment type="catalytic activity">
    <reaction evidence="6">
        <text>5-(methylsulfanyl)-D-ribulose 1-phosphate = 5-methylsulfanyl-2,3-dioxopentyl phosphate + H2O</text>
        <dbReference type="Rhea" id="RHEA:15549"/>
        <dbReference type="ChEBI" id="CHEBI:15377"/>
        <dbReference type="ChEBI" id="CHEBI:58548"/>
        <dbReference type="ChEBI" id="CHEBI:58828"/>
        <dbReference type="EC" id="4.2.1.109"/>
    </reaction>
</comment>
<dbReference type="NCBIfam" id="TIGR03328">
    <property type="entry name" value="salvage_mtnB"/>
    <property type="match status" value="1"/>
</dbReference>
<dbReference type="STRING" id="1748243.Tel_14245"/>
<evidence type="ECO:0000256" key="4">
    <source>
        <dbReference type="ARBA" id="ARBA00023167"/>
    </source>
</evidence>
<keyword evidence="1 6" id="KW-0028">Amino-acid biosynthesis</keyword>
<keyword evidence="9" id="KW-1185">Reference proteome</keyword>
<evidence type="ECO:0000256" key="2">
    <source>
        <dbReference type="ARBA" id="ARBA00022723"/>
    </source>
</evidence>
<gene>
    <name evidence="6" type="primary">mtnB</name>
    <name evidence="8" type="ORF">Tel_14245</name>
</gene>
<feature type="domain" description="Class II aldolase/adducin N-terminal" evidence="7">
    <location>
        <begin position="5"/>
        <end position="201"/>
    </location>
</feature>
<proteinExistence type="inferred from homology"/>
<dbReference type="InterPro" id="IPR001303">
    <property type="entry name" value="Aldolase_II/adducin_N"/>
</dbReference>
<feature type="binding site" evidence="6">
    <location>
        <position position="99"/>
    </location>
    <ligand>
        <name>Zn(2+)</name>
        <dbReference type="ChEBI" id="CHEBI:29105"/>
    </ligand>
</feature>
<dbReference type="GO" id="GO:0046570">
    <property type="term" value="F:methylthioribulose 1-phosphate dehydratase activity"/>
    <property type="evidence" value="ECO:0007669"/>
    <property type="project" value="UniProtKB-UniRule"/>
</dbReference>
<dbReference type="GO" id="GO:0008270">
    <property type="term" value="F:zinc ion binding"/>
    <property type="evidence" value="ECO:0007669"/>
    <property type="project" value="UniProtKB-UniRule"/>
</dbReference>